<sequence>MSLVIGNGLAGECSSARCIRALGPDATVLDSGIADGKGVQVCLEARESVPGLGCVVLVSYPDEAAGHGAGDCEFVLREVAGHGLVEAVRRAAAREDQ</sequence>
<organism evidence="1 2">
    <name type="scientific">Sinomonas atrocyanea</name>
    <dbReference type="NCBI Taxonomy" id="37927"/>
    <lineage>
        <taxon>Bacteria</taxon>
        <taxon>Bacillati</taxon>
        <taxon>Actinomycetota</taxon>
        <taxon>Actinomycetes</taxon>
        <taxon>Micrococcales</taxon>
        <taxon>Micrococcaceae</taxon>
        <taxon>Sinomonas</taxon>
    </lineage>
</organism>
<dbReference type="RefSeq" id="WP_141305506.1">
    <property type="nucleotide sequence ID" value="NZ_BMKT01000006.1"/>
</dbReference>
<gene>
    <name evidence="1" type="ORF">SA2016_0921</name>
</gene>
<dbReference type="Gene3D" id="3.40.50.2300">
    <property type="match status" value="1"/>
</dbReference>
<dbReference type="Proteomes" id="UP000070134">
    <property type="component" value="Chromosome"/>
</dbReference>
<evidence type="ECO:0000313" key="2">
    <source>
        <dbReference type="Proteomes" id="UP000070134"/>
    </source>
</evidence>
<keyword evidence="2" id="KW-1185">Reference proteome</keyword>
<evidence type="ECO:0000313" key="1">
    <source>
        <dbReference type="EMBL" id="AMM31608.1"/>
    </source>
</evidence>
<dbReference type="KEGG" id="satk:SA2016_0921"/>
<dbReference type="AlphaFoldDB" id="A0A126ZWQ5"/>
<reference evidence="1 2" key="1">
    <citation type="submission" date="2016-02" db="EMBL/GenBank/DDBJ databases">
        <title>Complete genome of Sinomonas atrocyanea KCTC 3377.</title>
        <authorList>
            <person name="Kim K.M."/>
        </authorList>
    </citation>
    <scope>NUCLEOTIDE SEQUENCE [LARGE SCALE GENOMIC DNA]</scope>
    <source>
        <strain evidence="1 2">KCTC 3377</strain>
    </source>
</reference>
<accession>A0A126ZWQ5</accession>
<dbReference type="SUPFAM" id="SSF52172">
    <property type="entry name" value="CheY-like"/>
    <property type="match status" value="1"/>
</dbReference>
<dbReference type="EMBL" id="CP014518">
    <property type="protein sequence ID" value="AMM31608.1"/>
    <property type="molecule type" value="Genomic_DNA"/>
</dbReference>
<dbReference type="STRING" id="37927.SA2016_0921"/>
<proteinExistence type="predicted"/>
<dbReference type="InterPro" id="IPR011006">
    <property type="entry name" value="CheY-like_superfamily"/>
</dbReference>
<protein>
    <submittedName>
        <fullName evidence="1">LuxR family transcriptional regulator</fullName>
    </submittedName>
</protein>
<name>A0A126ZWQ5_9MICC</name>